<feature type="compositionally biased region" description="Basic and acidic residues" evidence="1">
    <location>
        <begin position="139"/>
        <end position="165"/>
    </location>
</feature>
<sequence>MNAAQLLSLIKNSNSLSKEDFRALIKLHETFPYFLVPKVLAAKYEQKISNGESKELLHWAAVQSPDRSWLKSLIEEDISFVSLKDITLEKSPANLKSETQPKKEESQAIPQAEKQAEVPEEITSRAEVLKRLEENLTKLRKQEEKPLSKTEEKTASTKPTSEEGKANPNTKNPPRLSTRRKKMGDDLIETIKKKEKKVIKDAKKKEQIDIIKAFSKKEIKLATIKENEDIAKLQDLSVQSTQLNDNLLSESYAKLLVKQGKKDKAVEIYRKLSLKFPKKKTYFADLIKELKD</sequence>
<evidence type="ECO:0000313" key="2">
    <source>
        <dbReference type="EMBL" id="MBD8487572.1"/>
    </source>
</evidence>
<accession>A0ABR9AFG4</accession>
<feature type="region of interest" description="Disordered" evidence="1">
    <location>
        <begin position="139"/>
        <end position="186"/>
    </location>
</feature>
<protein>
    <recommendedName>
        <fullName evidence="4">Tetratricopeptide repeat protein</fullName>
    </recommendedName>
</protein>
<dbReference type="EMBL" id="JACYTQ010000001">
    <property type="protein sequence ID" value="MBD8487572.1"/>
    <property type="molecule type" value="Genomic_DNA"/>
</dbReference>
<gene>
    <name evidence="2" type="ORF">IFO69_02315</name>
</gene>
<dbReference type="Proteomes" id="UP000647133">
    <property type="component" value="Unassembled WGS sequence"/>
</dbReference>
<organism evidence="2 3">
    <name type="scientific">Echinicola arenosa</name>
    <dbReference type="NCBI Taxonomy" id="2774144"/>
    <lineage>
        <taxon>Bacteria</taxon>
        <taxon>Pseudomonadati</taxon>
        <taxon>Bacteroidota</taxon>
        <taxon>Cytophagia</taxon>
        <taxon>Cytophagales</taxon>
        <taxon>Cyclobacteriaceae</taxon>
        <taxon>Echinicola</taxon>
    </lineage>
</organism>
<name>A0ABR9AFG4_9BACT</name>
<comment type="caution">
    <text evidence="2">The sequence shown here is derived from an EMBL/GenBank/DDBJ whole genome shotgun (WGS) entry which is preliminary data.</text>
</comment>
<reference evidence="2 3" key="1">
    <citation type="submission" date="2020-09" db="EMBL/GenBank/DDBJ databases">
        <title>Echinicola sp. CAU 1574 isolated from sand of Sido Beach.</title>
        <authorList>
            <person name="Kim W."/>
        </authorList>
    </citation>
    <scope>NUCLEOTIDE SEQUENCE [LARGE SCALE GENOMIC DNA]</scope>
    <source>
        <strain evidence="2 3">CAU 1574</strain>
    </source>
</reference>
<evidence type="ECO:0000256" key="1">
    <source>
        <dbReference type="SAM" id="MobiDB-lite"/>
    </source>
</evidence>
<dbReference type="RefSeq" id="WP_192007626.1">
    <property type="nucleotide sequence ID" value="NZ_JACYTQ010000001.1"/>
</dbReference>
<feature type="region of interest" description="Disordered" evidence="1">
    <location>
        <begin position="92"/>
        <end position="122"/>
    </location>
</feature>
<proteinExistence type="predicted"/>
<keyword evidence="3" id="KW-1185">Reference proteome</keyword>
<evidence type="ECO:0008006" key="4">
    <source>
        <dbReference type="Google" id="ProtNLM"/>
    </source>
</evidence>
<evidence type="ECO:0000313" key="3">
    <source>
        <dbReference type="Proteomes" id="UP000647133"/>
    </source>
</evidence>